<dbReference type="SUPFAM" id="SSF56801">
    <property type="entry name" value="Acetyl-CoA synthetase-like"/>
    <property type="match status" value="1"/>
</dbReference>
<dbReference type="Pfam" id="PF00501">
    <property type="entry name" value="AMP-binding"/>
    <property type="match status" value="1"/>
</dbReference>
<dbReference type="Proteomes" id="UP000186601">
    <property type="component" value="Unassembled WGS sequence"/>
</dbReference>
<dbReference type="Pfam" id="PF23562">
    <property type="entry name" value="AMP-binding_C_3"/>
    <property type="match status" value="1"/>
</dbReference>
<evidence type="ECO:0000256" key="2">
    <source>
        <dbReference type="ARBA" id="ARBA00022553"/>
    </source>
</evidence>
<sequence length="238" mass="26276">MPSFEELFPCNVEDAAYPVHTPLYDTKQSTIILHTSGSTSLPKPVVWRAHHLRQWAIAPWLGDVDLSGVVMACHGLPMFHGIGILQIVSTASCGLIMATFNPSLNTPPTPALVFEEARITKCELICTIPVFIEYWAKDRAKIDHMKTLKGVIFGGGPLSKETGDQLASHGVCLYTSYGRPTILRVNDLLPSDLKLVKEMIRVTSPSKPFEYTSKGTVRRQAALSIYATEIQELYGSPY</sequence>
<evidence type="ECO:0000259" key="3">
    <source>
        <dbReference type="Pfam" id="PF00501"/>
    </source>
</evidence>
<gene>
    <name evidence="4" type="ORF">PHLCEN_2v227</name>
</gene>
<organism evidence="4 5">
    <name type="scientific">Hermanssonia centrifuga</name>
    <dbReference type="NCBI Taxonomy" id="98765"/>
    <lineage>
        <taxon>Eukaryota</taxon>
        <taxon>Fungi</taxon>
        <taxon>Dikarya</taxon>
        <taxon>Basidiomycota</taxon>
        <taxon>Agaricomycotina</taxon>
        <taxon>Agaricomycetes</taxon>
        <taxon>Polyporales</taxon>
        <taxon>Meruliaceae</taxon>
        <taxon>Hermanssonia</taxon>
    </lineage>
</organism>
<name>A0A2R6S6P9_9APHY</name>
<dbReference type="EMBL" id="MLYV02000017">
    <property type="protein sequence ID" value="PSS37935.1"/>
    <property type="molecule type" value="Genomic_DNA"/>
</dbReference>
<keyword evidence="5" id="KW-1185">Reference proteome</keyword>
<dbReference type="InterPro" id="IPR000873">
    <property type="entry name" value="AMP-dep_synth/lig_dom"/>
</dbReference>
<evidence type="ECO:0000313" key="5">
    <source>
        <dbReference type="Proteomes" id="UP000186601"/>
    </source>
</evidence>
<protein>
    <recommendedName>
        <fullName evidence="3">AMP-dependent synthetase/ligase domain-containing protein</fullName>
    </recommendedName>
</protein>
<keyword evidence="1" id="KW-0596">Phosphopantetheine</keyword>
<dbReference type="PANTHER" id="PTHR43439:SF2">
    <property type="entry name" value="ENZYME, PUTATIVE (JCVI)-RELATED"/>
    <property type="match status" value="1"/>
</dbReference>
<reference evidence="4 5" key="1">
    <citation type="submission" date="2018-02" db="EMBL/GenBank/DDBJ databases">
        <title>Genome sequence of the basidiomycete white-rot fungus Phlebia centrifuga.</title>
        <authorList>
            <person name="Granchi Z."/>
            <person name="Peng M."/>
            <person name="de Vries R.P."/>
            <person name="Hilden K."/>
            <person name="Makela M.R."/>
            <person name="Grigoriev I."/>
            <person name="Riley R."/>
        </authorList>
    </citation>
    <scope>NUCLEOTIDE SEQUENCE [LARGE SCALE GENOMIC DNA]</scope>
    <source>
        <strain evidence="4 5">FBCC195</strain>
    </source>
</reference>
<feature type="domain" description="AMP-dependent synthetase/ligase" evidence="3">
    <location>
        <begin position="26"/>
        <end position="178"/>
    </location>
</feature>
<accession>A0A2R6S6P9</accession>
<dbReference type="PROSITE" id="PS00455">
    <property type="entry name" value="AMP_BINDING"/>
    <property type="match status" value="1"/>
</dbReference>
<evidence type="ECO:0000256" key="1">
    <source>
        <dbReference type="ARBA" id="ARBA00022450"/>
    </source>
</evidence>
<dbReference type="InterPro" id="IPR020845">
    <property type="entry name" value="AMP-binding_CS"/>
</dbReference>
<keyword evidence="2" id="KW-0597">Phosphoprotein</keyword>
<dbReference type="InterPro" id="IPR051414">
    <property type="entry name" value="Adenylate-forming_Reductase"/>
</dbReference>
<dbReference type="Gene3D" id="3.40.50.12780">
    <property type="entry name" value="N-terminal domain of ligase-like"/>
    <property type="match status" value="1"/>
</dbReference>
<dbReference type="OrthoDB" id="3066860at2759"/>
<dbReference type="STRING" id="98765.A0A2R6S6P9"/>
<proteinExistence type="predicted"/>
<dbReference type="PANTHER" id="PTHR43439">
    <property type="entry name" value="PHENYLACETATE-COENZYME A LIGASE"/>
    <property type="match status" value="1"/>
</dbReference>
<comment type="caution">
    <text evidence="4">The sequence shown here is derived from an EMBL/GenBank/DDBJ whole genome shotgun (WGS) entry which is preliminary data.</text>
</comment>
<dbReference type="InterPro" id="IPR042099">
    <property type="entry name" value="ANL_N_sf"/>
</dbReference>
<evidence type="ECO:0000313" key="4">
    <source>
        <dbReference type="EMBL" id="PSS37935.1"/>
    </source>
</evidence>
<dbReference type="AlphaFoldDB" id="A0A2R6S6P9"/>